<dbReference type="PANTHER" id="PTHR43373">
    <property type="entry name" value="NA(+)/H(+) ANTIPORTER SUBUNIT"/>
    <property type="match status" value="1"/>
</dbReference>
<reference evidence="19" key="2">
    <citation type="submission" date="2020-09" db="EMBL/GenBank/DDBJ databases">
        <authorList>
            <person name="Sun Q."/>
            <person name="Zhou Y."/>
        </authorList>
    </citation>
    <scope>NUCLEOTIDE SEQUENCE</scope>
    <source>
        <strain evidence="19">CGMCC 1.6333</strain>
    </source>
</reference>
<keyword evidence="9" id="KW-0915">Sodium</keyword>
<dbReference type="Pfam" id="PF20501">
    <property type="entry name" value="MbhE"/>
    <property type="match status" value="1"/>
</dbReference>
<feature type="transmembrane region" description="Helical" evidence="14">
    <location>
        <begin position="471"/>
        <end position="490"/>
    </location>
</feature>
<evidence type="ECO:0000259" key="18">
    <source>
        <dbReference type="Pfam" id="PF20501"/>
    </source>
</evidence>
<dbReference type="Pfam" id="PF00361">
    <property type="entry name" value="Proton_antipo_M"/>
    <property type="match status" value="1"/>
</dbReference>
<feature type="transmembrane region" description="Helical" evidence="14">
    <location>
        <begin position="778"/>
        <end position="797"/>
    </location>
</feature>
<dbReference type="EMBL" id="BMLG01000001">
    <property type="protein sequence ID" value="GGM19187.1"/>
    <property type="molecule type" value="Genomic_DNA"/>
</dbReference>
<feature type="transmembrane region" description="Helical" evidence="14">
    <location>
        <begin position="202"/>
        <end position="222"/>
    </location>
</feature>
<protein>
    <submittedName>
        <fullName evidence="19">Na(+)/H(+) antiporter subunit A</fullName>
    </submittedName>
</protein>
<dbReference type="PRINTS" id="PR01434">
    <property type="entry name" value="NADHDHGNASE5"/>
</dbReference>
<feature type="transmembrane region" description="Helical" evidence="14">
    <location>
        <begin position="372"/>
        <end position="397"/>
    </location>
</feature>
<feature type="transmembrane region" description="Helical" evidence="14">
    <location>
        <begin position="657"/>
        <end position="674"/>
    </location>
</feature>
<evidence type="ECO:0000259" key="17">
    <source>
        <dbReference type="Pfam" id="PF13244"/>
    </source>
</evidence>
<proteinExistence type="inferred from homology"/>
<keyword evidence="20" id="KW-1185">Reference proteome</keyword>
<keyword evidence="3" id="KW-0813">Transport</keyword>
<evidence type="ECO:0000256" key="6">
    <source>
        <dbReference type="ARBA" id="ARBA00022692"/>
    </source>
</evidence>
<feature type="transmembrane region" description="Helical" evidence="14">
    <location>
        <begin position="32"/>
        <end position="52"/>
    </location>
</feature>
<dbReference type="GO" id="GO:0005886">
    <property type="term" value="C:plasma membrane"/>
    <property type="evidence" value="ECO:0007669"/>
    <property type="project" value="UniProtKB-SubCell"/>
</dbReference>
<evidence type="ECO:0000259" key="16">
    <source>
        <dbReference type="Pfam" id="PF00662"/>
    </source>
</evidence>
<evidence type="ECO:0000313" key="19">
    <source>
        <dbReference type="EMBL" id="GGM19187.1"/>
    </source>
</evidence>
<dbReference type="PANTHER" id="PTHR43373:SF1">
    <property type="entry name" value="NA(+)_H(+) ANTIPORTER SUBUNIT A"/>
    <property type="match status" value="1"/>
</dbReference>
<evidence type="ECO:0000256" key="2">
    <source>
        <dbReference type="ARBA" id="ARBA00008483"/>
    </source>
</evidence>
<feature type="domain" description="MrpA C-terminal/MbhD" evidence="17">
    <location>
        <begin position="639"/>
        <end position="703"/>
    </location>
</feature>
<feature type="transmembrane region" description="Helical" evidence="14">
    <location>
        <begin position="166"/>
        <end position="187"/>
    </location>
</feature>
<dbReference type="InterPro" id="IPR050616">
    <property type="entry name" value="CPA3_Na-H_Antiporter_A"/>
</dbReference>
<keyword evidence="11 14" id="KW-0472">Membrane</keyword>
<reference evidence="19" key="1">
    <citation type="journal article" date="2014" name="Int. J. Syst. Evol. Microbiol.">
        <title>Complete genome sequence of Corynebacterium casei LMG S-19264T (=DSM 44701T), isolated from a smear-ripened cheese.</title>
        <authorList>
            <consortium name="US DOE Joint Genome Institute (JGI-PGF)"/>
            <person name="Walter F."/>
            <person name="Albersmeier A."/>
            <person name="Kalinowski J."/>
            <person name="Ruckert C."/>
        </authorList>
    </citation>
    <scope>NUCLEOTIDE SEQUENCE</scope>
    <source>
        <strain evidence="19">CGMCC 1.6333</strain>
    </source>
</reference>
<dbReference type="GO" id="GO:0006814">
    <property type="term" value="P:sodium ion transport"/>
    <property type="evidence" value="ECO:0007669"/>
    <property type="project" value="UniProtKB-KW"/>
</dbReference>
<evidence type="ECO:0000256" key="1">
    <source>
        <dbReference type="ARBA" id="ARBA00004651"/>
    </source>
</evidence>
<dbReference type="GO" id="GO:1902600">
    <property type="term" value="P:proton transmembrane transport"/>
    <property type="evidence" value="ECO:0007669"/>
    <property type="project" value="UniProtKB-KW"/>
</dbReference>
<feature type="transmembrane region" description="Helical" evidence="14">
    <location>
        <begin position="6"/>
        <end position="25"/>
    </location>
</feature>
<evidence type="ECO:0000256" key="11">
    <source>
        <dbReference type="ARBA" id="ARBA00023136"/>
    </source>
</evidence>
<dbReference type="Pfam" id="PF00662">
    <property type="entry name" value="Proton_antipo_N"/>
    <property type="match status" value="1"/>
</dbReference>
<dbReference type="NCBIfam" id="TIGR00940">
    <property type="entry name" value="2a6301s01"/>
    <property type="match status" value="1"/>
</dbReference>
<feature type="transmembrane region" description="Helical" evidence="14">
    <location>
        <begin position="531"/>
        <end position="549"/>
    </location>
</feature>
<evidence type="ECO:0000256" key="12">
    <source>
        <dbReference type="ARBA" id="ARBA00023201"/>
    </source>
</evidence>
<keyword evidence="6 13" id="KW-0812">Transmembrane</keyword>
<feature type="transmembrane region" description="Helical" evidence="14">
    <location>
        <begin position="302"/>
        <end position="328"/>
    </location>
</feature>
<feature type="transmembrane region" description="Helical" evidence="14">
    <location>
        <begin position="112"/>
        <end position="130"/>
    </location>
</feature>
<evidence type="ECO:0000256" key="5">
    <source>
        <dbReference type="ARBA" id="ARBA00022475"/>
    </source>
</evidence>
<accession>A0A917TDR8</accession>
<feature type="transmembrane region" description="Helical" evidence="14">
    <location>
        <begin position="334"/>
        <end position="360"/>
    </location>
</feature>
<feature type="domain" description="NADH-Ubiquinone oxidoreductase (complex I) chain 5 N-terminal" evidence="16">
    <location>
        <begin position="67"/>
        <end position="111"/>
    </location>
</feature>
<feature type="transmembrane region" description="Helical" evidence="14">
    <location>
        <begin position="79"/>
        <end position="100"/>
    </location>
</feature>
<keyword evidence="12" id="KW-0739">Sodium transport</keyword>
<dbReference type="Proteomes" id="UP000618460">
    <property type="component" value="Unassembled WGS sequence"/>
</dbReference>
<dbReference type="OrthoDB" id="9807568at2"/>
<evidence type="ECO:0000256" key="13">
    <source>
        <dbReference type="RuleBase" id="RU000320"/>
    </source>
</evidence>
<feature type="transmembrane region" description="Helical" evidence="14">
    <location>
        <begin position="680"/>
        <end position="701"/>
    </location>
</feature>
<keyword evidence="4" id="KW-0050">Antiport</keyword>
<evidence type="ECO:0000256" key="4">
    <source>
        <dbReference type="ARBA" id="ARBA00022449"/>
    </source>
</evidence>
<dbReference type="InterPro" id="IPR025383">
    <property type="entry name" value="MrpA_C/MbhD"/>
</dbReference>
<feature type="transmembrane region" description="Helical" evidence="14">
    <location>
        <begin position="713"/>
        <end position="736"/>
    </location>
</feature>
<sequence length="805" mass="89023">MSALHIAIIVPFLFALVIPLLYNKVPKIHTGWFVLILPTILFGYLLSFIPTISSGETVVKQFAWVPSLGINFDVHLDGLALLFGLLITGIGALVVLYSVFYLTKKGEALHNFYFYLLMFMGAMLGVVLSGNLMVLYVFWELTSLSSSLLIGYWHHREKSRYGAQKSMLITVTGGFAMLAGFSLLYVMTGSFTITEIIGQADVVASSALFIPAMLLILMGAFTKSAQFPFHIWLPDAMEAPTPVSAYLHSATMVKMGIYLVARVSPIFSGAPEWFWIVSGVGLFTLFWGSFNAVRQTDLKSILAYSTISQLGMIMSMLGVGSAAAYYGYEGGYTAATIAAIFHLINHSTFKGSLFMVAGIVDHETGTRDIRKLGGLMTFMPITFTIAIIGAFSMAGVYPFNGFLSKEMFLESMVHALHITDFNMQTFGMLFPVIAWVASVFTFIYSMILVFKTFTGKYQADKLDKKPHEAPIGMLLPPIVLASLVVLFGFFPNILSHSIIEPAVQAIYPTSLTGIDHFDIHIYAWHGFDSPALWMTISIIAVGLILYLTLSKWQKIYQFLRLHKKDPINYIYDGILDKLVSGSAKVTNLQMTGLLRDYFVYMNIFLIGLAFYTLYHFDSFGVDTTNVAPIPLYVWIIVGVVAAAAIAVPFINNRVASIISVGFVGFLVSLFYVLFRAPDLALTQLLVETVTTALFLLCFYHLPELRKEKFKPTFKWINVIISVGVGAMVTTMALSAMSFGNKKPFEAISQYFIDNAHDLAGGDNVVNIILVDFRGMDTMLEILVLGIAALGVVTLIKLRMNGKEDV</sequence>
<evidence type="ECO:0000313" key="20">
    <source>
        <dbReference type="Proteomes" id="UP000618460"/>
    </source>
</evidence>
<comment type="similarity">
    <text evidence="2">Belongs to the CPA3 antiporters (TC 2.A.63) subunit A family.</text>
</comment>
<organism evidence="19 20">
    <name type="scientific">Paraliobacillus quinghaiensis</name>
    <dbReference type="NCBI Taxonomy" id="470815"/>
    <lineage>
        <taxon>Bacteria</taxon>
        <taxon>Bacillati</taxon>
        <taxon>Bacillota</taxon>
        <taxon>Bacilli</taxon>
        <taxon>Bacillales</taxon>
        <taxon>Bacillaceae</taxon>
        <taxon>Paraliobacillus</taxon>
    </lineage>
</organism>
<name>A0A917TDR8_9BACI</name>
<feature type="domain" description="NADH:quinone oxidoreductase/Mrp antiporter transmembrane" evidence="15">
    <location>
        <begin position="129"/>
        <end position="419"/>
    </location>
</feature>
<feature type="transmembrane region" description="Helical" evidence="14">
    <location>
        <begin position="428"/>
        <end position="450"/>
    </location>
</feature>
<evidence type="ECO:0000256" key="7">
    <source>
        <dbReference type="ARBA" id="ARBA00022781"/>
    </source>
</evidence>
<keyword evidence="10" id="KW-0406">Ion transport</keyword>
<feature type="transmembrane region" description="Helical" evidence="14">
    <location>
        <begin position="597"/>
        <end position="616"/>
    </location>
</feature>
<dbReference type="NCBIfam" id="NF009285">
    <property type="entry name" value="PRK12645.1"/>
    <property type="match status" value="1"/>
</dbReference>
<dbReference type="InterPro" id="IPR001750">
    <property type="entry name" value="ND/Mrp_TM"/>
</dbReference>
<dbReference type="RefSeq" id="WP_117152689.1">
    <property type="nucleotide sequence ID" value="NZ_BMLG01000001.1"/>
</dbReference>
<comment type="subcellular location">
    <subcellularLocation>
        <location evidence="1">Cell membrane</location>
        <topology evidence="1">Multi-pass membrane protein</topology>
    </subcellularLocation>
    <subcellularLocation>
        <location evidence="13">Membrane</location>
        <topology evidence="13">Multi-pass membrane protein</topology>
    </subcellularLocation>
</comment>
<evidence type="ECO:0000256" key="8">
    <source>
        <dbReference type="ARBA" id="ARBA00022989"/>
    </source>
</evidence>
<dbReference type="InterPro" id="IPR005663">
    <property type="entry name" value="MrpA/MnhA1/PhaAB"/>
</dbReference>
<gene>
    <name evidence="19" type="primary">mrpA</name>
    <name evidence="19" type="ORF">GCM10011351_01300</name>
</gene>
<feature type="transmembrane region" description="Helical" evidence="14">
    <location>
        <begin position="631"/>
        <end position="650"/>
    </location>
</feature>
<evidence type="ECO:0000256" key="10">
    <source>
        <dbReference type="ARBA" id="ARBA00023065"/>
    </source>
</evidence>
<feature type="transmembrane region" description="Helical" evidence="14">
    <location>
        <begin position="273"/>
        <end position="290"/>
    </location>
</feature>
<dbReference type="InterPro" id="IPR046806">
    <property type="entry name" value="MrpA_C/MbhE"/>
</dbReference>
<keyword evidence="8 14" id="KW-1133">Transmembrane helix</keyword>
<evidence type="ECO:0000256" key="14">
    <source>
        <dbReference type="SAM" id="Phobius"/>
    </source>
</evidence>
<comment type="caution">
    <text evidence="19">The sequence shown here is derived from an EMBL/GenBank/DDBJ whole genome shotgun (WGS) entry which is preliminary data.</text>
</comment>
<keyword evidence="7" id="KW-0375">Hydrogen ion transport</keyword>
<dbReference type="Pfam" id="PF13244">
    <property type="entry name" value="MbhD"/>
    <property type="match status" value="1"/>
</dbReference>
<evidence type="ECO:0000256" key="3">
    <source>
        <dbReference type="ARBA" id="ARBA00022448"/>
    </source>
</evidence>
<evidence type="ECO:0000259" key="15">
    <source>
        <dbReference type="Pfam" id="PF00361"/>
    </source>
</evidence>
<dbReference type="AlphaFoldDB" id="A0A917TDR8"/>
<dbReference type="GO" id="GO:0015297">
    <property type="term" value="F:antiporter activity"/>
    <property type="evidence" value="ECO:0007669"/>
    <property type="project" value="UniProtKB-KW"/>
</dbReference>
<keyword evidence="5" id="KW-1003">Cell membrane</keyword>
<evidence type="ECO:0000256" key="9">
    <source>
        <dbReference type="ARBA" id="ARBA00023053"/>
    </source>
</evidence>
<dbReference type="InterPro" id="IPR001516">
    <property type="entry name" value="Proton_antipo_N"/>
</dbReference>
<feature type="domain" description="MrpA C-terminal/MbhE" evidence="18">
    <location>
        <begin position="717"/>
        <end position="796"/>
    </location>
</feature>